<sequence>MSSITAMAAEETQMLGLKGVYEIKQWLESTTHIRLPFNVYENQAACTVNCLNSEVKRFDIYGHLLRKSPVPLVVEAKRYTTPGHQGTEFRKFLAIAYSSIVKSIKDNGADDRREFMWVTFHPFSQGDWPDLLSKAYLREALKVHSGYLAGEEIDEELIDGMPDRLWVLVYHSKQKSLLLTREELLLAHSVLKREGEGW</sequence>
<accession>A0ABN1QV16</accession>
<dbReference type="Proteomes" id="UP001500542">
    <property type="component" value="Unassembled WGS sequence"/>
</dbReference>
<protein>
    <submittedName>
        <fullName evidence="1">Uncharacterized protein</fullName>
    </submittedName>
</protein>
<reference evidence="1 2" key="1">
    <citation type="journal article" date="2019" name="Int. J. Syst. Evol. Microbiol.">
        <title>The Global Catalogue of Microorganisms (GCM) 10K type strain sequencing project: providing services to taxonomists for standard genome sequencing and annotation.</title>
        <authorList>
            <consortium name="The Broad Institute Genomics Platform"/>
            <consortium name="The Broad Institute Genome Sequencing Center for Infectious Disease"/>
            <person name="Wu L."/>
            <person name="Ma J."/>
        </authorList>
    </citation>
    <scope>NUCLEOTIDE SEQUENCE [LARGE SCALE GENOMIC DNA]</scope>
    <source>
        <strain evidence="1 2">JCM 10977</strain>
    </source>
</reference>
<organism evidence="1 2">
    <name type="scientific">Kribbella koreensis</name>
    <dbReference type="NCBI Taxonomy" id="57909"/>
    <lineage>
        <taxon>Bacteria</taxon>
        <taxon>Bacillati</taxon>
        <taxon>Actinomycetota</taxon>
        <taxon>Actinomycetes</taxon>
        <taxon>Propionibacteriales</taxon>
        <taxon>Kribbellaceae</taxon>
        <taxon>Kribbella</taxon>
    </lineage>
</organism>
<gene>
    <name evidence="1" type="ORF">GCM10009554_44800</name>
</gene>
<name>A0ABN1QV16_9ACTN</name>
<keyword evidence="2" id="KW-1185">Reference proteome</keyword>
<dbReference type="EMBL" id="BAAAHK010000011">
    <property type="protein sequence ID" value="GAA0947791.1"/>
    <property type="molecule type" value="Genomic_DNA"/>
</dbReference>
<comment type="caution">
    <text evidence="1">The sequence shown here is derived from an EMBL/GenBank/DDBJ whole genome shotgun (WGS) entry which is preliminary data.</text>
</comment>
<evidence type="ECO:0000313" key="1">
    <source>
        <dbReference type="EMBL" id="GAA0947791.1"/>
    </source>
</evidence>
<proteinExistence type="predicted"/>
<evidence type="ECO:0000313" key="2">
    <source>
        <dbReference type="Proteomes" id="UP001500542"/>
    </source>
</evidence>